<gene>
    <name evidence="2" type="ORF">J2Z43_000320</name>
</gene>
<evidence type="ECO:0000256" key="1">
    <source>
        <dbReference type="PIRNR" id="PIRNR036409"/>
    </source>
</evidence>
<dbReference type="SUPFAM" id="SSF52540">
    <property type="entry name" value="P-loop containing nucleoside triphosphate hydrolases"/>
    <property type="match status" value="1"/>
</dbReference>
<sequence length="144" mass="16183">MKNVIFMGKTGSGKTTLCQKLDELELEYKKTQSIELYNDAIDTPGEYMENRTLYNALMTTSVDAKIIALVYDCTQEENYIAPGFATMFNKEVIGIITKIAIATKAEIDLAFEQLTMAGASKIFKVDTIEDIGIKELRSYLKNKE</sequence>
<dbReference type="PANTHER" id="PTHR40453:SF1">
    <property type="entry name" value="PROTEIN YOEF"/>
    <property type="match status" value="1"/>
</dbReference>
<dbReference type="RefSeq" id="WP_027702165.1">
    <property type="nucleotide sequence ID" value="NZ_BAAACS010000017.1"/>
</dbReference>
<comment type="caution">
    <text evidence="2">The sequence shown here is derived from an EMBL/GenBank/DDBJ whole genome shotgun (WGS) entry which is preliminary data.</text>
</comment>
<dbReference type="Pfam" id="PF10662">
    <property type="entry name" value="PduV-EutP"/>
    <property type="match status" value="1"/>
</dbReference>
<organism evidence="2 3">
    <name type="scientific">Metaclostridioides mangenotii</name>
    <dbReference type="NCBI Taxonomy" id="1540"/>
    <lineage>
        <taxon>Bacteria</taxon>
        <taxon>Bacillati</taxon>
        <taxon>Bacillota</taxon>
        <taxon>Clostridia</taxon>
        <taxon>Peptostreptococcales</taxon>
        <taxon>Peptostreptococcaceae</taxon>
        <taxon>Metaclostridioides</taxon>
    </lineage>
</organism>
<dbReference type="PANTHER" id="PTHR40453">
    <property type="entry name" value="PROTEIN YOEF"/>
    <property type="match status" value="1"/>
</dbReference>
<dbReference type="PIRSF" id="PIRSF036409">
    <property type="entry name" value="EutP_PduV"/>
    <property type="match status" value="1"/>
</dbReference>
<dbReference type="CDD" id="cd00882">
    <property type="entry name" value="Ras_like_GTPase"/>
    <property type="match status" value="1"/>
</dbReference>
<keyword evidence="1" id="KW-0547">Nucleotide-binding</keyword>
<dbReference type="Proteomes" id="UP000767291">
    <property type="component" value="Unassembled WGS sequence"/>
</dbReference>
<evidence type="ECO:0000313" key="2">
    <source>
        <dbReference type="EMBL" id="MBP1853930.1"/>
    </source>
</evidence>
<name>A0ABS4E7K7_9FIRM</name>
<dbReference type="InterPro" id="IPR012381">
    <property type="entry name" value="EutP_PduV"/>
</dbReference>
<comment type="similarity">
    <text evidence="1">Belongs to the EutP/PduV family.</text>
</comment>
<dbReference type="EMBL" id="JAGGJX010000001">
    <property type="protein sequence ID" value="MBP1853930.1"/>
    <property type="molecule type" value="Genomic_DNA"/>
</dbReference>
<accession>A0ABS4E7K7</accession>
<keyword evidence="3" id="KW-1185">Reference proteome</keyword>
<evidence type="ECO:0000313" key="3">
    <source>
        <dbReference type="Proteomes" id="UP000767291"/>
    </source>
</evidence>
<dbReference type="Gene3D" id="3.40.50.300">
    <property type="entry name" value="P-loop containing nucleotide triphosphate hydrolases"/>
    <property type="match status" value="1"/>
</dbReference>
<dbReference type="NCBIfam" id="TIGR02528">
    <property type="entry name" value="EutP"/>
    <property type="match status" value="1"/>
</dbReference>
<dbReference type="InterPro" id="IPR027417">
    <property type="entry name" value="P-loop_NTPase"/>
</dbReference>
<reference evidence="2 3" key="1">
    <citation type="submission" date="2021-03" db="EMBL/GenBank/DDBJ databases">
        <title>Genomic Encyclopedia of Type Strains, Phase IV (KMG-IV): sequencing the most valuable type-strain genomes for metagenomic binning, comparative biology and taxonomic classification.</title>
        <authorList>
            <person name="Goeker M."/>
        </authorList>
    </citation>
    <scope>NUCLEOTIDE SEQUENCE [LARGE SCALE GENOMIC DNA]</scope>
    <source>
        <strain evidence="2 3">DSM 1289</strain>
    </source>
</reference>
<protein>
    <submittedName>
        <fullName evidence="2">Ethanolamine utilization protein EutP</fullName>
    </submittedName>
</protein>
<proteinExistence type="inferred from homology"/>